<dbReference type="EMBL" id="JACHIG010000002">
    <property type="protein sequence ID" value="MBB5031671.1"/>
    <property type="molecule type" value="Genomic_DNA"/>
</dbReference>
<comment type="caution">
    <text evidence="1">The sequence shown here is derived from an EMBL/GenBank/DDBJ whole genome shotgun (WGS) entry which is preliminary data.</text>
</comment>
<proteinExistence type="predicted"/>
<accession>A0A7W8DJB1</accession>
<dbReference type="Proteomes" id="UP000590740">
    <property type="component" value="Unassembled WGS sequence"/>
</dbReference>
<protein>
    <recommendedName>
        <fullName evidence="3">Addiction module component</fullName>
    </recommendedName>
</protein>
<sequence length="84" mass="9851">MTIASNPPIEIPLERMTAPQKWDLFQVLWDDLRASADDEALSPEWHADVLRERLEREERGEAVWRSVDETFDRIRAQIAHGRPN</sequence>
<gene>
    <name evidence="1" type="ORF">HNQ65_001239</name>
</gene>
<keyword evidence="2" id="KW-1185">Reference proteome</keyword>
<organism evidence="1 2">
    <name type="scientific">Prosthecobacter vanneervenii</name>
    <dbReference type="NCBI Taxonomy" id="48466"/>
    <lineage>
        <taxon>Bacteria</taxon>
        <taxon>Pseudomonadati</taxon>
        <taxon>Verrucomicrobiota</taxon>
        <taxon>Verrucomicrobiia</taxon>
        <taxon>Verrucomicrobiales</taxon>
        <taxon>Verrucomicrobiaceae</taxon>
        <taxon>Prosthecobacter</taxon>
    </lineage>
</organism>
<evidence type="ECO:0000313" key="2">
    <source>
        <dbReference type="Proteomes" id="UP000590740"/>
    </source>
</evidence>
<dbReference type="RefSeq" id="WP_184338607.1">
    <property type="nucleotide sequence ID" value="NZ_JACHIG010000002.1"/>
</dbReference>
<evidence type="ECO:0000313" key="1">
    <source>
        <dbReference type="EMBL" id="MBB5031671.1"/>
    </source>
</evidence>
<name>A0A7W8DJB1_9BACT</name>
<evidence type="ECO:0008006" key="3">
    <source>
        <dbReference type="Google" id="ProtNLM"/>
    </source>
</evidence>
<reference evidence="1 2" key="1">
    <citation type="submission" date="2020-08" db="EMBL/GenBank/DDBJ databases">
        <title>Genomic Encyclopedia of Type Strains, Phase IV (KMG-IV): sequencing the most valuable type-strain genomes for metagenomic binning, comparative biology and taxonomic classification.</title>
        <authorList>
            <person name="Goeker M."/>
        </authorList>
    </citation>
    <scope>NUCLEOTIDE SEQUENCE [LARGE SCALE GENOMIC DNA]</scope>
    <source>
        <strain evidence="1 2">DSM 12252</strain>
    </source>
</reference>
<dbReference type="AlphaFoldDB" id="A0A7W8DJB1"/>